<dbReference type="AlphaFoldDB" id="A0A191WEU9"/>
<keyword evidence="2" id="KW-1185">Reference proteome</keyword>
<evidence type="ECO:0000313" key="1">
    <source>
        <dbReference type="EMBL" id="ANJ26786.1"/>
    </source>
</evidence>
<name>A0A191WEU9_9MICO</name>
<dbReference type="Proteomes" id="UP000078437">
    <property type="component" value="Chromosome"/>
</dbReference>
<proteinExistence type="predicted"/>
<reference evidence="2" key="2">
    <citation type="submission" date="2016-01" db="EMBL/GenBank/DDBJ databases">
        <title>Complete genome sequence of Agromyces aureus AR33T and comparison with related organisms.</title>
        <authorList>
            <person name="Corretto E."/>
            <person name="Antonielli L."/>
            <person name="Sessitsch A."/>
            <person name="Brader G."/>
        </authorList>
    </citation>
    <scope>NUCLEOTIDE SEQUENCE [LARGE SCALE GENOMIC DNA]</scope>
    <source>
        <strain evidence="2">AR33</strain>
    </source>
</reference>
<dbReference type="OrthoDB" id="4955428at2"/>
<organism evidence="1 2">
    <name type="scientific">Agromyces aureus</name>
    <dbReference type="NCBI Taxonomy" id="453304"/>
    <lineage>
        <taxon>Bacteria</taxon>
        <taxon>Bacillati</taxon>
        <taxon>Actinomycetota</taxon>
        <taxon>Actinomycetes</taxon>
        <taxon>Micrococcales</taxon>
        <taxon>Microbacteriaceae</taxon>
        <taxon>Agromyces</taxon>
    </lineage>
</organism>
<reference evidence="1 2" key="1">
    <citation type="journal article" date="2016" name="Int. J. Syst. Evol. Microbiol.">
        <title>Agromyces aureus sp. nov., isolated from the rhizosphere of Salix caprea L. grown in a heavy-metal-contaminated soil.</title>
        <authorList>
            <person name="Corretto E."/>
            <person name="Antonielli L."/>
            <person name="Sessitsch A."/>
            <person name="Compant S."/>
            <person name="Gorfer M."/>
            <person name="Kuffner M."/>
            <person name="Brader G."/>
        </authorList>
    </citation>
    <scope>NUCLEOTIDE SEQUENCE [LARGE SCALE GENOMIC DNA]</scope>
    <source>
        <strain evidence="1 2">AR33</strain>
    </source>
</reference>
<protein>
    <submittedName>
        <fullName evidence="1">Uncharacterized protein</fullName>
    </submittedName>
</protein>
<dbReference type="KEGG" id="agy:ATC03_08735"/>
<dbReference type="RefSeq" id="WP_067875708.1">
    <property type="nucleotide sequence ID" value="NZ_CP013979.1"/>
</dbReference>
<dbReference type="EMBL" id="CP013979">
    <property type="protein sequence ID" value="ANJ26786.1"/>
    <property type="molecule type" value="Genomic_DNA"/>
</dbReference>
<dbReference type="STRING" id="453304.ATC03_08735"/>
<accession>A0A191WEU9</accession>
<evidence type="ECO:0000313" key="2">
    <source>
        <dbReference type="Proteomes" id="UP000078437"/>
    </source>
</evidence>
<sequence length="225" mass="25020">MSDIMKPQLEVVRERMQRATPGPWGWFGNTKANHVYLATQRWGRHLVMDFARWGMQAAQPVFFGREDPAAISEGRVSNGTYQPAAKVPVFEVARDALSADDGRVYRTDLVGLRNADAAFIANSRADVEWLVGEVDRLQGIVDAGTAKAADGTTLRLIGWTCEHRWNTDADGKHLGWDHRKGKLVKQTNVSGSTYTLGQWGHDEPERRCPYAKPVFSIVEPDAVSA</sequence>
<gene>
    <name evidence="1" type="ORF">ATC03_08735</name>
</gene>